<reference evidence="1 2" key="2">
    <citation type="journal article" date="2022" name="Mol. Ecol. Resour.">
        <title>The genomes of chicory, endive, great burdock and yacon provide insights into Asteraceae paleo-polyploidization history and plant inulin production.</title>
        <authorList>
            <person name="Fan W."/>
            <person name="Wang S."/>
            <person name="Wang H."/>
            <person name="Wang A."/>
            <person name="Jiang F."/>
            <person name="Liu H."/>
            <person name="Zhao H."/>
            <person name="Xu D."/>
            <person name="Zhang Y."/>
        </authorList>
    </citation>
    <scope>NUCLEOTIDE SEQUENCE [LARGE SCALE GENOMIC DNA]</scope>
    <source>
        <strain evidence="2">cv. Yunnan</strain>
        <tissue evidence="1">Leaves</tissue>
    </source>
</reference>
<keyword evidence="2" id="KW-1185">Reference proteome</keyword>
<organism evidence="1 2">
    <name type="scientific">Smallanthus sonchifolius</name>
    <dbReference type="NCBI Taxonomy" id="185202"/>
    <lineage>
        <taxon>Eukaryota</taxon>
        <taxon>Viridiplantae</taxon>
        <taxon>Streptophyta</taxon>
        <taxon>Embryophyta</taxon>
        <taxon>Tracheophyta</taxon>
        <taxon>Spermatophyta</taxon>
        <taxon>Magnoliopsida</taxon>
        <taxon>eudicotyledons</taxon>
        <taxon>Gunneridae</taxon>
        <taxon>Pentapetalae</taxon>
        <taxon>asterids</taxon>
        <taxon>campanulids</taxon>
        <taxon>Asterales</taxon>
        <taxon>Asteraceae</taxon>
        <taxon>Asteroideae</taxon>
        <taxon>Heliantheae alliance</taxon>
        <taxon>Millerieae</taxon>
        <taxon>Smallanthus</taxon>
    </lineage>
</organism>
<evidence type="ECO:0000313" key="1">
    <source>
        <dbReference type="EMBL" id="KAI3741743.1"/>
    </source>
</evidence>
<reference evidence="2" key="1">
    <citation type="journal article" date="2022" name="Mol. Ecol. Resour.">
        <title>The genomes of chicory, endive, great burdock and yacon provide insights into Asteraceae palaeo-polyploidization history and plant inulin production.</title>
        <authorList>
            <person name="Fan W."/>
            <person name="Wang S."/>
            <person name="Wang H."/>
            <person name="Wang A."/>
            <person name="Jiang F."/>
            <person name="Liu H."/>
            <person name="Zhao H."/>
            <person name="Xu D."/>
            <person name="Zhang Y."/>
        </authorList>
    </citation>
    <scope>NUCLEOTIDE SEQUENCE [LARGE SCALE GENOMIC DNA]</scope>
    <source>
        <strain evidence="2">cv. Yunnan</strain>
    </source>
</reference>
<evidence type="ECO:0000313" key="2">
    <source>
        <dbReference type="Proteomes" id="UP001056120"/>
    </source>
</evidence>
<proteinExistence type="predicted"/>
<dbReference type="Proteomes" id="UP001056120">
    <property type="component" value="Linkage Group LG20"/>
</dbReference>
<dbReference type="EMBL" id="CM042037">
    <property type="protein sequence ID" value="KAI3741743.1"/>
    <property type="molecule type" value="Genomic_DNA"/>
</dbReference>
<comment type="caution">
    <text evidence="1">The sequence shown here is derived from an EMBL/GenBank/DDBJ whole genome shotgun (WGS) entry which is preliminary data.</text>
</comment>
<gene>
    <name evidence="1" type="ORF">L1987_59417</name>
</gene>
<accession>A0ACB9D565</accession>
<sequence length="151" mass="16671">MISTLQKQPLQVSLSNAKSTAESPRLKPSVYQAVKDCINNMNNCVPSLNQSVQELGNMSQFRGKNFEWHTEEPVKGFSDGSMDGLVKGAMIRRMNYLAQLTSNALALVNRFALRHKAGFLLFISYGDPQSLSFSLGAFHIPTCCIIALPCE</sequence>
<protein>
    <submittedName>
        <fullName evidence="1">Uncharacterized protein</fullName>
    </submittedName>
</protein>
<name>A0ACB9D565_9ASTR</name>